<dbReference type="InterPro" id="IPR048342">
    <property type="entry name" value="DUF1285_C"/>
</dbReference>
<protein>
    <recommendedName>
        <fullName evidence="5">DUF1285 domain-containing protein</fullName>
    </recommendedName>
</protein>
<evidence type="ECO:0000259" key="1">
    <source>
        <dbReference type="Pfam" id="PF06938"/>
    </source>
</evidence>
<evidence type="ECO:0000313" key="3">
    <source>
        <dbReference type="EMBL" id="PTW54976.1"/>
    </source>
</evidence>
<evidence type="ECO:0000259" key="2">
    <source>
        <dbReference type="Pfam" id="PF21028"/>
    </source>
</evidence>
<evidence type="ECO:0008006" key="5">
    <source>
        <dbReference type="Google" id="ProtNLM"/>
    </source>
</evidence>
<dbReference type="AlphaFoldDB" id="A0A2T5UTY6"/>
<dbReference type="OrthoDB" id="3078366at2"/>
<dbReference type="RefSeq" id="WP_107991849.1">
    <property type="nucleotide sequence ID" value="NZ_QAYG01000013.1"/>
</dbReference>
<reference evidence="3 4" key="1">
    <citation type="submission" date="2018-04" db="EMBL/GenBank/DDBJ databases">
        <title>Genomic Encyclopedia of Archaeal and Bacterial Type Strains, Phase II (KMG-II): from individual species to whole genera.</title>
        <authorList>
            <person name="Goeker M."/>
        </authorList>
    </citation>
    <scope>NUCLEOTIDE SEQUENCE [LARGE SCALE GENOMIC DNA]</scope>
    <source>
        <strain evidence="3 4">DSM 23382</strain>
    </source>
</reference>
<dbReference type="EMBL" id="QAYG01000013">
    <property type="protein sequence ID" value="PTW54976.1"/>
    <property type="molecule type" value="Genomic_DNA"/>
</dbReference>
<dbReference type="Gene3D" id="2.30.270.10">
    <property type="entry name" value="duf1285 protein"/>
    <property type="match status" value="1"/>
</dbReference>
<name>A0A2T5UTY6_9HYPH</name>
<dbReference type="InterPro" id="IPR010707">
    <property type="entry name" value="DUF1285"/>
</dbReference>
<accession>A0A2T5UTY6</accession>
<keyword evidence="4" id="KW-1185">Reference proteome</keyword>
<gene>
    <name evidence="3" type="ORF">C8N35_11316</name>
</gene>
<dbReference type="PIRSF" id="PIRSF029557">
    <property type="entry name" value="UCP029557"/>
    <property type="match status" value="1"/>
</dbReference>
<evidence type="ECO:0000313" key="4">
    <source>
        <dbReference type="Proteomes" id="UP000244081"/>
    </source>
</evidence>
<proteinExistence type="predicted"/>
<sequence length="210" mass="23172">MSAKKDGDMPHHIDVTPNALQELIRRAAPSGKGLPPVERWEPDYCGAIDMRIAADGSWYYMGTPINREALVRLFSTVLRRDGDGEYYLVTPVEKIGITVEDAPFLAVEMHARGEGKDQVLTFRTNVGDVVEAGADHALRFVEEEETGGLIPYILVRGRLEAKLARPLLYELADLATETAGDGAARFGVWSGGCFFEMHPQHSARSGEDER</sequence>
<dbReference type="Proteomes" id="UP000244081">
    <property type="component" value="Unassembled WGS sequence"/>
</dbReference>
<organism evidence="3 4">
    <name type="scientific">Breoghania corrubedonensis</name>
    <dbReference type="NCBI Taxonomy" id="665038"/>
    <lineage>
        <taxon>Bacteria</taxon>
        <taxon>Pseudomonadati</taxon>
        <taxon>Pseudomonadota</taxon>
        <taxon>Alphaproteobacteria</taxon>
        <taxon>Hyphomicrobiales</taxon>
        <taxon>Stappiaceae</taxon>
        <taxon>Breoghania</taxon>
    </lineage>
</organism>
<comment type="caution">
    <text evidence="3">The sequence shown here is derived from an EMBL/GenBank/DDBJ whole genome shotgun (WGS) entry which is preliminary data.</text>
</comment>
<dbReference type="Gene3D" id="3.10.540.10">
    <property type="entry name" value="duf1285 like domain"/>
    <property type="match status" value="1"/>
</dbReference>
<dbReference type="InterPro" id="IPR023361">
    <property type="entry name" value="DUF1285_beta_roll_sf"/>
</dbReference>
<feature type="domain" description="DUF1285" evidence="1">
    <location>
        <begin position="35"/>
        <end position="102"/>
    </location>
</feature>
<feature type="domain" description="DUF1285" evidence="2">
    <location>
        <begin position="103"/>
        <end position="197"/>
    </location>
</feature>
<dbReference type="Pfam" id="PF21028">
    <property type="entry name" value="DUF1285_C"/>
    <property type="match status" value="1"/>
</dbReference>
<dbReference type="InterPro" id="IPR048341">
    <property type="entry name" value="DUF1285_N"/>
</dbReference>
<dbReference type="Pfam" id="PF06938">
    <property type="entry name" value="DUF1285_N"/>
    <property type="match status" value="1"/>
</dbReference>